<dbReference type="EMBL" id="JBAKFG010000001">
    <property type="protein sequence ID" value="MEX0372755.1"/>
    <property type="molecule type" value="Genomic_DNA"/>
</dbReference>
<name>A0ABV3RX47_9GAMM</name>
<feature type="chain" id="PRO_5046750652" description="Molecular chaperone" evidence="1">
    <location>
        <begin position="30"/>
        <end position="271"/>
    </location>
</feature>
<dbReference type="RefSeq" id="WP_367951318.1">
    <property type="nucleotide sequence ID" value="NZ_JBAKFG010000001.1"/>
</dbReference>
<organism evidence="2 3">
    <name type="scientific">Spiribacter roseus</name>
    <dbReference type="NCBI Taxonomy" id="1855875"/>
    <lineage>
        <taxon>Bacteria</taxon>
        <taxon>Pseudomonadati</taxon>
        <taxon>Pseudomonadota</taxon>
        <taxon>Gammaproteobacteria</taxon>
        <taxon>Chromatiales</taxon>
        <taxon>Ectothiorhodospiraceae</taxon>
        <taxon>Spiribacter</taxon>
    </lineage>
</organism>
<proteinExistence type="predicted"/>
<sequence>MPEPLRKRYARLCMALSFLSLLTAAPTHGQSVSVAISDDLIVLDSRQRSGVIELVNFGAVPAEYSAYIMALPDGIVPGDRFIRWSPARAVAPANRTIPLRVAVRPPSDLDPGEYTVRLGVQARAQPLPDEETLDDQGEQEDGAQQLGFSVPIQPVIPVTIYYRHQMEQPALEMVGHLPPSEVGDEFAGAFLAEKPDEALSYVGYVSIVHDKSDVVTSEGRVHVLPGDQPKPIVIRKPDPAVETAPGDTYCLRLWHADPPRGDPDTEVCQSF</sequence>
<evidence type="ECO:0000313" key="2">
    <source>
        <dbReference type="EMBL" id="MEX0372755.1"/>
    </source>
</evidence>
<gene>
    <name evidence="2" type="ORF">V6X51_04820</name>
</gene>
<feature type="signal peptide" evidence="1">
    <location>
        <begin position="1"/>
        <end position="29"/>
    </location>
</feature>
<reference evidence="2 3" key="1">
    <citation type="submission" date="2024-02" db="EMBL/GenBank/DDBJ databases">
        <title>New especies of Spiribacter isolated from saline water.</title>
        <authorList>
            <person name="Leon M.J."/>
            <person name="De La Haba R."/>
            <person name="Sanchez-Porro C."/>
            <person name="Ventosa A."/>
        </authorList>
    </citation>
    <scope>NUCLEOTIDE SEQUENCE [LARGE SCALE GENOMIC DNA]</scope>
    <source>
        <strain evidence="3">ag22IC6-196</strain>
    </source>
</reference>
<keyword evidence="1" id="KW-0732">Signal</keyword>
<accession>A0ABV3RX47</accession>
<keyword evidence="3" id="KW-1185">Reference proteome</keyword>
<evidence type="ECO:0000313" key="3">
    <source>
        <dbReference type="Proteomes" id="UP001556636"/>
    </source>
</evidence>
<protein>
    <recommendedName>
        <fullName evidence="4">Molecular chaperone</fullName>
    </recommendedName>
</protein>
<comment type="caution">
    <text evidence="2">The sequence shown here is derived from an EMBL/GenBank/DDBJ whole genome shotgun (WGS) entry which is preliminary data.</text>
</comment>
<evidence type="ECO:0000256" key="1">
    <source>
        <dbReference type="SAM" id="SignalP"/>
    </source>
</evidence>
<dbReference type="Proteomes" id="UP001556636">
    <property type="component" value="Unassembled WGS sequence"/>
</dbReference>
<evidence type="ECO:0008006" key="4">
    <source>
        <dbReference type="Google" id="ProtNLM"/>
    </source>
</evidence>